<evidence type="ECO:0000313" key="3">
    <source>
        <dbReference type="Proteomes" id="UP000256964"/>
    </source>
</evidence>
<dbReference type="EMBL" id="KZ857409">
    <property type="protein sequence ID" value="RDX48851.1"/>
    <property type="molecule type" value="Genomic_DNA"/>
</dbReference>
<dbReference type="Proteomes" id="UP000256964">
    <property type="component" value="Unassembled WGS sequence"/>
</dbReference>
<organism evidence="2 3">
    <name type="scientific">Lentinus brumalis</name>
    <dbReference type="NCBI Taxonomy" id="2498619"/>
    <lineage>
        <taxon>Eukaryota</taxon>
        <taxon>Fungi</taxon>
        <taxon>Dikarya</taxon>
        <taxon>Basidiomycota</taxon>
        <taxon>Agaricomycotina</taxon>
        <taxon>Agaricomycetes</taxon>
        <taxon>Polyporales</taxon>
        <taxon>Polyporaceae</taxon>
        <taxon>Lentinus</taxon>
    </lineage>
</organism>
<feature type="region of interest" description="Disordered" evidence="1">
    <location>
        <begin position="109"/>
        <end position="129"/>
    </location>
</feature>
<protein>
    <submittedName>
        <fullName evidence="2">Uncharacterized protein</fullName>
    </submittedName>
</protein>
<evidence type="ECO:0000313" key="2">
    <source>
        <dbReference type="EMBL" id="RDX48851.1"/>
    </source>
</evidence>
<dbReference type="AlphaFoldDB" id="A0A371D8J4"/>
<name>A0A371D8J4_9APHY</name>
<evidence type="ECO:0000256" key="1">
    <source>
        <dbReference type="SAM" id="MobiDB-lite"/>
    </source>
</evidence>
<sequence>MLHFYLGDHLPRGPRSQATVLQNLGEEPNTRSADDSGPGDWGAAELASRFKSSSFYYIAIPNRFQAELPRMVLGRRPDHVFRGFECLLVVPSFCHSLYNRQYPGMSHNLSVPRPRTVSRRLDGGRTQRKKCPTPTLQIWRSAIYHLSHRFLFARSGLEDETWRVYAGSDRPGSDSSSRDGAARSVVAHSVLRVLPCYITRLSCPPCRPSSSPPPSHLS</sequence>
<proteinExistence type="predicted"/>
<keyword evidence="3" id="KW-1185">Reference proteome</keyword>
<gene>
    <name evidence="2" type="ORF">OH76DRAFT_634229</name>
</gene>
<accession>A0A371D8J4</accession>
<reference evidence="2 3" key="1">
    <citation type="journal article" date="2018" name="Biotechnol. Biofuels">
        <title>Integrative visual omics of the white-rot fungus Polyporus brumalis exposes the biotechnological potential of its oxidative enzymes for delignifying raw plant biomass.</title>
        <authorList>
            <person name="Miyauchi S."/>
            <person name="Rancon A."/>
            <person name="Drula E."/>
            <person name="Hage H."/>
            <person name="Chaduli D."/>
            <person name="Favel A."/>
            <person name="Grisel S."/>
            <person name="Henrissat B."/>
            <person name="Herpoel-Gimbert I."/>
            <person name="Ruiz-Duenas F.J."/>
            <person name="Chevret D."/>
            <person name="Hainaut M."/>
            <person name="Lin J."/>
            <person name="Wang M."/>
            <person name="Pangilinan J."/>
            <person name="Lipzen A."/>
            <person name="Lesage-Meessen L."/>
            <person name="Navarro D."/>
            <person name="Riley R."/>
            <person name="Grigoriev I.V."/>
            <person name="Zhou S."/>
            <person name="Raouche S."/>
            <person name="Rosso M.N."/>
        </authorList>
    </citation>
    <scope>NUCLEOTIDE SEQUENCE [LARGE SCALE GENOMIC DNA]</scope>
    <source>
        <strain evidence="2 3">BRFM 1820</strain>
    </source>
</reference>